<dbReference type="OrthoDB" id="248320at2759"/>
<dbReference type="OMA" id="WLSTFQF"/>
<feature type="compositionally biased region" description="Low complexity" evidence="4">
    <location>
        <begin position="1292"/>
        <end position="1311"/>
    </location>
</feature>
<dbReference type="PANTHER" id="PTHR23193:SF21">
    <property type="entry name" value="NUCLEAR PORE COMPLEX PROTEIN NUP214"/>
    <property type="match status" value="1"/>
</dbReference>
<comment type="subcellular location">
    <subcellularLocation>
        <location evidence="1">Nucleus</location>
    </subcellularLocation>
</comment>
<feature type="compositionally biased region" description="Polar residues" evidence="4">
    <location>
        <begin position="1386"/>
        <end position="1404"/>
    </location>
</feature>
<evidence type="ECO:0000313" key="8">
    <source>
        <dbReference type="Proteomes" id="UP000287033"/>
    </source>
</evidence>
<feature type="compositionally biased region" description="Low complexity" evidence="4">
    <location>
        <begin position="397"/>
        <end position="409"/>
    </location>
</feature>
<sequence>MFKLHTVSHRRNFHFRQMKKVRIFDSPDELPKDRVNLLTLSNMYGLIFAGGKTGLKILNTQYLSLVDQSEGNINTIIEDPPVMTVNMKLPVHHIGLSCDDFTLSVAMTSEEYGLVIAFFDVRTFLNKLSHFLLAVLDICWISTYVFAVVYVAADGSLENPPELVMVSLAKKDEKREDQFLNFNDLCFGISTERQHHYYLHYFEYWDLILASSAASIEVSIVARQPDKVNWEVWVLEDAARAEFPVTDNSDDTMPVGIGVDITNQQAIIIGNEKTFPPSPILILLSTDGLLCPFYMLNSVPGMKTPVRSPVCPHIEGEREPKPAQVSIPAQSVLMPSHITTALPQESAVAMHPPASFRPSVLPVILPSFPNFPRVPAQTPHPKDMPTAEVKIELEEVSSSSDSQGPGASGAKLSSVPPAKFVRFLGSESSSETEWQQQMQQLLPSAAQGPPPGSIRSVLGATASFPVSKTCPTQSSASLELSVSDLEKQLKQHPVLDPVMMGIMEEISLFQKELDDLKARTARSNFEVGSAKEMTHLRYDAQSLHTFLLEVKEITETLHEEIGILKTMMLEGFAAVEDATTHNERNMDKNYLQLLRRKPLSPKNEAQLKEIRQLHQYVKFAVQDVNDVLDMEWEQYQEKNKKHNWDTELEMLRNVLVKTTLDGTPKGTSVTPGKLSPVKQSQLRNFLSKRQTPPVRSTAPANLSRSAFISPKCYGELEESSLKSTSLRLDYEGLQAKELKHAPVTRLPSFPPSAITAQSTPSGKGQPPTGPTATTIPKPTGKMVKPGAPAAEKPATSLPAAQAAAQAAFRRQMTSQVPAASASFPEPEQKEAPPTIAPQILPSTGLPPGPPSALSTSLSASETEIGTQVKQGPVKGPVKTESSPSGSSLPESSMSSSSLMASVSIASTSSLNALSNKAPGYLLGTKDAIRSSLKVPSKVSFGMGTDIPPSHRSSKSSSSSVSTSESAVTGVCPPNAVSSELQPAGTPVVNGTTPESAIPAAAGKPEDQQSSSESQPSKLESRIELYPPKTEVPLQPEPEILLQARPEVSPQPEVPQPQPRPEVAPPEPRPEVLPQPGPQVAPLEAGPEVAPPETRPEVAPLETRPEVAPLETRPEVAPLETRPEVAPLETRPEVAHLETRPEVAPLETRPKAALLETRPEAAPLETMPEVAPLEARPEVAPVEARPEVAPLPQTRPEVIPLQSEADVSEDSPKGVTIGSFSGLVVSQTDDACKLERCSQDNFVFAQTTKTSTASPSVSFGGVFQIGKSESAEEASVALVDTLVPRPSGTPYPSASAVGSRTSSSTSGAQSRGSKADFVSKQEEPISTAGQIAAAIAAINTLQDSSLASSLTSLSVSFTESTVLSSPDGKYTPLTSSLSTSSAAEKQAGTQSPKSLASKTSITFAGSPSLAGPSGTTSPSVSTSTSSQYVPGLIITPESRTSVGLTDRQPPLMDSVAAASSSLTTTEPQLGAPVIAPSVPAPVTTQPSSVSSLFGQPVGTSTPALGFGQLTTTAAPSTFVQGTNGMATPTIADNTSSTKAAFGQPSEPGVGQGQQQPASSSRFNFKQPTFGAPSSFPQPASTVPPVPGSASFPGVPTTSTATTFPFGQTTPGSSTIFGQSGTPTFGQNVSFGQAPAFGTSSAATSGFSFGQPPSFGSSAGSVFGQSTSGANVFGQRISRLYLVLEDMGLAFQALGPAEEGLEVVLDPQISPASHSPVDGGAEF</sequence>
<evidence type="ECO:0000256" key="2">
    <source>
        <dbReference type="ARBA" id="ARBA00022448"/>
    </source>
</evidence>
<dbReference type="GO" id="GO:0008139">
    <property type="term" value="F:nuclear localization sequence binding"/>
    <property type="evidence" value="ECO:0007669"/>
    <property type="project" value="TreeGrafter"/>
</dbReference>
<feature type="domain" description="Nucleoporin Nup159/Nup146 N-terminal" evidence="6">
    <location>
        <begin position="135"/>
        <end position="290"/>
    </location>
</feature>
<protein>
    <recommendedName>
        <fullName evidence="6">Nucleoporin Nup159/Nup146 N-terminal domain-containing protein</fullName>
    </recommendedName>
</protein>
<evidence type="ECO:0000259" key="6">
    <source>
        <dbReference type="Pfam" id="PF16755"/>
    </source>
</evidence>
<dbReference type="GO" id="GO:0005643">
    <property type="term" value="C:nuclear pore"/>
    <property type="evidence" value="ECO:0007669"/>
    <property type="project" value="TreeGrafter"/>
</dbReference>
<keyword evidence="3" id="KW-0539">Nucleus</keyword>
<reference evidence="7 8" key="1">
    <citation type="journal article" date="2018" name="Nat. Ecol. Evol.">
        <title>Shark genomes provide insights into elasmobranch evolution and the origin of vertebrates.</title>
        <authorList>
            <person name="Hara Y"/>
            <person name="Yamaguchi K"/>
            <person name="Onimaru K"/>
            <person name="Kadota M"/>
            <person name="Koyanagi M"/>
            <person name="Keeley SD"/>
            <person name="Tatsumi K"/>
            <person name="Tanaka K"/>
            <person name="Motone F"/>
            <person name="Kageyama Y"/>
            <person name="Nozu R"/>
            <person name="Adachi N"/>
            <person name="Nishimura O"/>
            <person name="Nakagawa R"/>
            <person name="Tanegashima C"/>
            <person name="Kiyatake I"/>
            <person name="Matsumoto R"/>
            <person name="Murakumo K"/>
            <person name="Nishida K"/>
            <person name="Terakita A"/>
            <person name="Kuratani S"/>
            <person name="Sato K"/>
            <person name="Hyodo S Kuraku.S."/>
        </authorList>
    </citation>
    <scope>NUCLEOTIDE SEQUENCE [LARGE SCALE GENOMIC DNA]</scope>
</reference>
<gene>
    <name evidence="7" type="ORF">chiPu_0017488</name>
</gene>
<feature type="compositionally biased region" description="Low complexity" evidence="4">
    <location>
        <begin position="1372"/>
        <end position="1382"/>
    </location>
</feature>
<dbReference type="STRING" id="137246.A0A401RGF9"/>
<dbReference type="GO" id="GO:0017056">
    <property type="term" value="F:structural constituent of nuclear pore"/>
    <property type="evidence" value="ECO:0007669"/>
    <property type="project" value="TreeGrafter"/>
</dbReference>
<feature type="compositionally biased region" description="Polar residues" evidence="4">
    <location>
        <begin position="1551"/>
        <end position="1565"/>
    </location>
</feature>
<name>A0A401RGF9_CHIPU</name>
<feature type="compositionally biased region" description="Pro residues" evidence="4">
    <location>
        <begin position="1051"/>
        <end position="1078"/>
    </location>
</feature>
<feature type="region of interest" description="Disordered" evidence="4">
    <location>
        <begin position="1360"/>
        <end position="1426"/>
    </location>
</feature>
<feature type="region of interest" description="Disordered" evidence="4">
    <location>
        <begin position="935"/>
        <end position="1212"/>
    </location>
</feature>
<evidence type="ECO:0000256" key="5">
    <source>
        <dbReference type="SAM" id="Phobius"/>
    </source>
</evidence>
<keyword evidence="2" id="KW-0813">Transport</keyword>
<feature type="compositionally biased region" description="Low complexity" evidence="4">
    <location>
        <begin position="954"/>
        <end position="965"/>
    </location>
</feature>
<dbReference type="InterPro" id="IPR015943">
    <property type="entry name" value="WD40/YVTN_repeat-like_dom_sf"/>
</dbReference>
<dbReference type="InterPro" id="IPR039462">
    <property type="entry name" value="Nup159/Nup146_N"/>
</dbReference>
<feature type="compositionally biased region" description="Low complexity" evidence="4">
    <location>
        <begin position="1007"/>
        <end position="1017"/>
    </location>
</feature>
<evidence type="ECO:0000256" key="3">
    <source>
        <dbReference type="ARBA" id="ARBA00023242"/>
    </source>
</evidence>
<feature type="compositionally biased region" description="Low complexity" evidence="4">
    <location>
        <begin position="851"/>
        <end position="860"/>
    </location>
</feature>
<keyword evidence="5" id="KW-0472">Membrane</keyword>
<proteinExistence type="predicted"/>
<feature type="compositionally biased region" description="Basic and acidic residues" evidence="4">
    <location>
        <begin position="1129"/>
        <end position="1140"/>
    </location>
</feature>
<dbReference type="Proteomes" id="UP000287033">
    <property type="component" value="Unassembled WGS sequence"/>
</dbReference>
<dbReference type="InterPro" id="IPR026054">
    <property type="entry name" value="Nucleoporin"/>
</dbReference>
<feature type="compositionally biased region" description="Low complexity" evidence="4">
    <location>
        <begin position="879"/>
        <end position="900"/>
    </location>
</feature>
<feature type="compositionally biased region" description="Polar residues" evidence="4">
    <location>
        <begin position="1594"/>
        <end position="1619"/>
    </location>
</feature>
<evidence type="ECO:0000256" key="4">
    <source>
        <dbReference type="SAM" id="MobiDB-lite"/>
    </source>
</evidence>
<evidence type="ECO:0000313" key="7">
    <source>
        <dbReference type="EMBL" id="GCC17215.1"/>
    </source>
</evidence>
<feature type="transmembrane region" description="Helical" evidence="5">
    <location>
        <begin position="131"/>
        <end position="153"/>
    </location>
</feature>
<dbReference type="Gene3D" id="2.130.10.10">
    <property type="entry name" value="YVTN repeat-like/Quinoprotein amine dehydrogenase"/>
    <property type="match status" value="2"/>
</dbReference>
<keyword evidence="5" id="KW-1133">Transmembrane helix</keyword>
<evidence type="ECO:0000256" key="1">
    <source>
        <dbReference type="ARBA" id="ARBA00004123"/>
    </source>
</evidence>
<keyword evidence="8" id="KW-1185">Reference proteome</keyword>
<accession>A0A401RGF9</accession>
<dbReference type="GO" id="GO:0006606">
    <property type="term" value="P:protein import into nucleus"/>
    <property type="evidence" value="ECO:0007669"/>
    <property type="project" value="TreeGrafter"/>
</dbReference>
<feature type="region of interest" description="Disordered" evidence="4">
    <location>
        <begin position="1282"/>
        <end position="1320"/>
    </location>
</feature>
<dbReference type="SUPFAM" id="SSF117289">
    <property type="entry name" value="Nucleoporin domain"/>
    <property type="match status" value="1"/>
</dbReference>
<feature type="region of interest" description="Disordered" evidence="4">
    <location>
        <begin position="741"/>
        <end position="900"/>
    </location>
</feature>
<dbReference type="GO" id="GO:0006405">
    <property type="term" value="P:RNA export from nucleus"/>
    <property type="evidence" value="ECO:0007669"/>
    <property type="project" value="TreeGrafter"/>
</dbReference>
<dbReference type="Pfam" id="PF16755">
    <property type="entry name" value="Beta-prop_NUP159_NUP214"/>
    <property type="match status" value="1"/>
</dbReference>
<dbReference type="EMBL" id="BEZZ01001297">
    <property type="protein sequence ID" value="GCC17215.1"/>
    <property type="molecule type" value="Genomic_DNA"/>
</dbReference>
<feature type="region of interest" description="Disordered" evidence="4">
    <location>
        <begin position="660"/>
        <end position="679"/>
    </location>
</feature>
<feature type="compositionally biased region" description="Low complexity" evidence="4">
    <location>
        <begin position="1410"/>
        <end position="1425"/>
    </location>
</feature>
<dbReference type="PANTHER" id="PTHR23193">
    <property type="entry name" value="NUCLEAR PORE COMPLEX PROTEIN NUP"/>
    <property type="match status" value="1"/>
</dbReference>
<keyword evidence="5" id="KW-0812">Transmembrane</keyword>
<comment type="caution">
    <text evidence="7">The sequence shown here is derived from an EMBL/GenBank/DDBJ whole genome shotgun (WGS) entry which is preliminary data.</text>
</comment>
<feature type="region of interest" description="Disordered" evidence="4">
    <location>
        <begin position="393"/>
        <end position="413"/>
    </location>
</feature>
<organism evidence="7 8">
    <name type="scientific">Chiloscyllium punctatum</name>
    <name type="common">Brownbanded bambooshark</name>
    <name type="synonym">Hemiscyllium punctatum</name>
    <dbReference type="NCBI Taxonomy" id="137246"/>
    <lineage>
        <taxon>Eukaryota</taxon>
        <taxon>Metazoa</taxon>
        <taxon>Chordata</taxon>
        <taxon>Craniata</taxon>
        <taxon>Vertebrata</taxon>
        <taxon>Chondrichthyes</taxon>
        <taxon>Elasmobranchii</taxon>
        <taxon>Galeomorphii</taxon>
        <taxon>Galeoidea</taxon>
        <taxon>Orectolobiformes</taxon>
        <taxon>Hemiscylliidae</taxon>
        <taxon>Chiloscyllium</taxon>
    </lineage>
</organism>
<feature type="region of interest" description="Disordered" evidence="4">
    <location>
        <begin position="1534"/>
        <end position="1619"/>
    </location>
</feature>